<dbReference type="Proteomes" id="UP000824120">
    <property type="component" value="Chromosome 2"/>
</dbReference>
<keyword evidence="2" id="KW-1185">Reference proteome</keyword>
<dbReference type="InterPro" id="IPR050214">
    <property type="entry name" value="Cys_Synth/Cystath_Beta-Synth"/>
</dbReference>
<comment type="caution">
    <text evidence="1">The sequence shown here is derived from an EMBL/GenBank/DDBJ whole genome shotgun (WGS) entry which is preliminary data.</text>
</comment>
<sequence>MGISIAFMAAMKGYKMFLKMPLYTRIRGTVKKAYELLESTPNAFMLQQFYNPANTQDHFDTIDPEIWEETLVLLIPRALTLCLYGLEPTESNMLNGGKPGPHQITGNGVGFKPDILDMDLMEEHRH</sequence>
<reference evidence="1 2" key="1">
    <citation type="submission" date="2020-09" db="EMBL/GenBank/DDBJ databases">
        <title>De no assembly of potato wild relative species, Solanum commersonii.</title>
        <authorList>
            <person name="Cho K."/>
        </authorList>
    </citation>
    <scope>NUCLEOTIDE SEQUENCE [LARGE SCALE GENOMIC DNA]</scope>
    <source>
        <strain evidence="1">LZ3.2</strain>
        <tissue evidence="1">Leaf</tissue>
    </source>
</reference>
<evidence type="ECO:0000313" key="1">
    <source>
        <dbReference type="EMBL" id="KAG5625743.1"/>
    </source>
</evidence>
<name>A0A9J6ANW6_SOLCO</name>
<accession>A0A9J6ANW6</accession>
<dbReference type="EMBL" id="JACXVP010000002">
    <property type="protein sequence ID" value="KAG5625743.1"/>
    <property type="molecule type" value="Genomic_DNA"/>
</dbReference>
<dbReference type="OrthoDB" id="1737783at2759"/>
<dbReference type="PANTHER" id="PTHR10314">
    <property type="entry name" value="CYSTATHIONINE BETA-SYNTHASE"/>
    <property type="match status" value="1"/>
</dbReference>
<dbReference type="AlphaFoldDB" id="A0A9J6ANW6"/>
<protein>
    <submittedName>
        <fullName evidence="1">Uncharacterized protein</fullName>
    </submittedName>
</protein>
<evidence type="ECO:0000313" key="2">
    <source>
        <dbReference type="Proteomes" id="UP000824120"/>
    </source>
</evidence>
<dbReference type="Gene3D" id="3.40.50.1100">
    <property type="match status" value="3"/>
</dbReference>
<proteinExistence type="predicted"/>
<dbReference type="InterPro" id="IPR036052">
    <property type="entry name" value="TrpB-like_PALP_sf"/>
</dbReference>
<organism evidence="1 2">
    <name type="scientific">Solanum commersonii</name>
    <name type="common">Commerson's wild potato</name>
    <name type="synonym">Commerson's nightshade</name>
    <dbReference type="NCBI Taxonomy" id="4109"/>
    <lineage>
        <taxon>Eukaryota</taxon>
        <taxon>Viridiplantae</taxon>
        <taxon>Streptophyta</taxon>
        <taxon>Embryophyta</taxon>
        <taxon>Tracheophyta</taxon>
        <taxon>Spermatophyta</taxon>
        <taxon>Magnoliopsida</taxon>
        <taxon>eudicotyledons</taxon>
        <taxon>Gunneridae</taxon>
        <taxon>Pentapetalae</taxon>
        <taxon>asterids</taxon>
        <taxon>lamiids</taxon>
        <taxon>Solanales</taxon>
        <taxon>Solanaceae</taxon>
        <taxon>Solanoideae</taxon>
        <taxon>Solaneae</taxon>
        <taxon>Solanum</taxon>
    </lineage>
</organism>
<gene>
    <name evidence="1" type="ORF">H5410_010961</name>
</gene>
<dbReference type="SUPFAM" id="SSF53686">
    <property type="entry name" value="Tryptophan synthase beta subunit-like PLP-dependent enzymes"/>
    <property type="match status" value="1"/>
</dbReference>